<organism evidence="4 5">
    <name type="scientific">Actinoplanes ianthinogenes</name>
    <dbReference type="NCBI Taxonomy" id="122358"/>
    <lineage>
        <taxon>Bacteria</taxon>
        <taxon>Bacillati</taxon>
        <taxon>Actinomycetota</taxon>
        <taxon>Actinomycetes</taxon>
        <taxon>Micromonosporales</taxon>
        <taxon>Micromonosporaceae</taxon>
        <taxon>Actinoplanes</taxon>
    </lineage>
</organism>
<dbReference type="PANTHER" id="PTHR33121:SF70">
    <property type="entry name" value="SIGNALING PROTEIN YKOW"/>
    <property type="match status" value="1"/>
</dbReference>
<dbReference type="EMBL" id="AP023356">
    <property type="protein sequence ID" value="BCJ40168.1"/>
    <property type="molecule type" value="Genomic_DNA"/>
</dbReference>
<evidence type="ECO:0000313" key="4">
    <source>
        <dbReference type="EMBL" id="BCJ40168.1"/>
    </source>
</evidence>
<dbReference type="PROSITE" id="PS50883">
    <property type="entry name" value="EAL"/>
    <property type="match status" value="1"/>
</dbReference>
<dbReference type="CDD" id="cd01948">
    <property type="entry name" value="EAL"/>
    <property type="match status" value="1"/>
</dbReference>
<feature type="transmembrane region" description="Helical" evidence="1">
    <location>
        <begin position="232"/>
        <end position="249"/>
    </location>
</feature>
<dbReference type="SUPFAM" id="SSF55073">
    <property type="entry name" value="Nucleotide cyclase"/>
    <property type="match status" value="1"/>
</dbReference>
<gene>
    <name evidence="4" type="ORF">Aiant_08250</name>
</gene>
<dbReference type="Gene3D" id="3.30.70.270">
    <property type="match status" value="1"/>
</dbReference>
<dbReference type="InterPro" id="IPR050706">
    <property type="entry name" value="Cyclic-di-GMP_PDE-like"/>
</dbReference>
<dbReference type="InterPro" id="IPR029787">
    <property type="entry name" value="Nucleotide_cyclase"/>
</dbReference>
<feature type="transmembrane region" description="Helical" evidence="1">
    <location>
        <begin position="78"/>
        <end position="95"/>
    </location>
</feature>
<evidence type="ECO:0008006" key="6">
    <source>
        <dbReference type="Google" id="ProtNLM"/>
    </source>
</evidence>
<evidence type="ECO:0000256" key="1">
    <source>
        <dbReference type="SAM" id="Phobius"/>
    </source>
</evidence>
<dbReference type="SMART" id="SM00267">
    <property type="entry name" value="GGDEF"/>
    <property type="match status" value="1"/>
</dbReference>
<keyword evidence="1" id="KW-1133">Transmembrane helix</keyword>
<name>A0ABM7LLL8_9ACTN</name>
<dbReference type="InterPro" id="IPR001633">
    <property type="entry name" value="EAL_dom"/>
</dbReference>
<dbReference type="CDD" id="cd01949">
    <property type="entry name" value="GGDEF"/>
    <property type="match status" value="1"/>
</dbReference>
<dbReference type="NCBIfam" id="TIGR00254">
    <property type="entry name" value="GGDEF"/>
    <property type="match status" value="1"/>
</dbReference>
<dbReference type="Gene3D" id="3.20.20.450">
    <property type="entry name" value="EAL domain"/>
    <property type="match status" value="1"/>
</dbReference>
<evidence type="ECO:0000259" key="2">
    <source>
        <dbReference type="PROSITE" id="PS50883"/>
    </source>
</evidence>
<keyword evidence="1" id="KW-0812">Transmembrane</keyword>
<evidence type="ECO:0000259" key="3">
    <source>
        <dbReference type="PROSITE" id="PS50887"/>
    </source>
</evidence>
<feature type="domain" description="EAL" evidence="2">
    <location>
        <begin position="461"/>
        <end position="703"/>
    </location>
</feature>
<keyword evidence="5" id="KW-1185">Reference proteome</keyword>
<accession>A0ABM7LLL8</accession>
<feature type="transmembrane region" description="Helical" evidence="1">
    <location>
        <begin position="46"/>
        <end position="66"/>
    </location>
</feature>
<dbReference type="SUPFAM" id="SSF141868">
    <property type="entry name" value="EAL domain-like"/>
    <property type="match status" value="1"/>
</dbReference>
<feature type="transmembrane region" description="Helical" evidence="1">
    <location>
        <begin position="142"/>
        <end position="159"/>
    </location>
</feature>
<dbReference type="Proteomes" id="UP000676967">
    <property type="component" value="Chromosome"/>
</dbReference>
<feature type="transmembrane region" description="Helical" evidence="1">
    <location>
        <begin position="255"/>
        <end position="276"/>
    </location>
</feature>
<reference evidence="4 5" key="1">
    <citation type="submission" date="2020-08" db="EMBL/GenBank/DDBJ databases">
        <title>Whole genome shotgun sequence of Actinoplanes ianthinogenes NBRC 13996.</title>
        <authorList>
            <person name="Komaki H."/>
            <person name="Tamura T."/>
        </authorList>
    </citation>
    <scope>NUCLEOTIDE SEQUENCE [LARGE SCALE GENOMIC DNA]</scope>
    <source>
        <strain evidence="4 5">NBRC 13996</strain>
    </source>
</reference>
<dbReference type="InterPro" id="IPR043128">
    <property type="entry name" value="Rev_trsase/Diguanyl_cyclase"/>
</dbReference>
<feature type="transmembrane region" description="Helical" evidence="1">
    <location>
        <begin position="198"/>
        <end position="220"/>
    </location>
</feature>
<protein>
    <recommendedName>
        <fullName evidence="6">Diguanylate cyclase (GGDEF)-like protein</fullName>
    </recommendedName>
</protein>
<feature type="transmembrane region" description="Helical" evidence="1">
    <location>
        <begin position="171"/>
        <end position="192"/>
    </location>
</feature>
<dbReference type="SMART" id="SM00052">
    <property type="entry name" value="EAL"/>
    <property type="match status" value="1"/>
</dbReference>
<sequence length="707" mass="74941">MAWWCALAVGVVAVTAAQLLGAPGPVFFAIQLAGVALTLRRRTHPGWLLLAGAHTAGVLAAAFWTLGPVTPSNTPQGLTLIPLYALATAGTMLLTRRRRRTTSRAELGVEAGAVVLGLAMLSWSFVVLPYLGAPGYQQVSNALAGLYALVDLILLVAVLRIRSWLLRGSGALLLGAHLLYAATDGAGTAPFLPGGTSFLLIQYAGVVATAAALHPGAARLGGTEPRPGRNKLAGIVATAIVGPLLPVVSRPGDPLAYIPALLTAALCGLLVLRIWLLARDAGERAAALRSAMDEQAALQRRLAYRAGHDALTGLANRELLLEHVDRARCLLLCSLDGFKEVNDTYGHQVGDEVLRRLAGRLLLFAPEAVLVARLGGDEFGLLLTDPDQAEELAGRVLETVSRVPVTVGERRIHLTASVGLADGVPENLLGDADLALRAAKLAGGARLARFDDSLRAQQSERARIAAGLRQGLADGSLFLHYQPVVDPATGRMTGVEALMRWRRDGELVPPAVFIPVAEQTGLIGQLGELALRLACTRAAPWYRRHGIYVTVNVSTHQLRDPGFAGTVLGILAETGMPGAGLVLEITESVLIDAADTPVLGTLREHGIRIAIDDFGTGYSSLAYLRRLPVDILKIDRSFIDDVSFTRAILQLAQSQDLVTVAEGVETATQADQLRELRCDLVQGYHFGRPTDAEIIESLIRESSATAA</sequence>
<dbReference type="Pfam" id="PF00563">
    <property type="entry name" value="EAL"/>
    <property type="match status" value="1"/>
</dbReference>
<evidence type="ECO:0000313" key="5">
    <source>
        <dbReference type="Proteomes" id="UP000676967"/>
    </source>
</evidence>
<dbReference type="InterPro" id="IPR035919">
    <property type="entry name" value="EAL_sf"/>
</dbReference>
<dbReference type="PANTHER" id="PTHR33121">
    <property type="entry name" value="CYCLIC DI-GMP PHOSPHODIESTERASE PDEF"/>
    <property type="match status" value="1"/>
</dbReference>
<proteinExistence type="predicted"/>
<feature type="transmembrane region" description="Helical" evidence="1">
    <location>
        <begin position="107"/>
        <end position="130"/>
    </location>
</feature>
<dbReference type="PROSITE" id="PS50887">
    <property type="entry name" value="GGDEF"/>
    <property type="match status" value="1"/>
</dbReference>
<dbReference type="Pfam" id="PF00990">
    <property type="entry name" value="GGDEF"/>
    <property type="match status" value="1"/>
</dbReference>
<keyword evidence="1" id="KW-0472">Membrane</keyword>
<dbReference type="InterPro" id="IPR000160">
    <property type="entry name" value="GGDEF_dom"/>
</dbReference>
<feature type="domain" description="GGDEF" evidence="3">
    <location>
        <begin position="326"/>
        <end position="452"/>
    </location>
</feature>